<dbReference type="EMBL" id="JBBXJM010000001">
    <property type="protein sequence ID" value="KAL1412529.1"/>
    <property type="molecule type" value="Genomic_DNA"/>
</dbReference>
<dbReference type="Pfam" id="PF04137">
    <property type="entry name" value="ERO1"/>
    <property type="match status" value="2"/>
</dbReference>
<comment type="cofactor">
    <cofactor evidence="1">
        <name>FAD</name>
        <dbReference type="ChEBI" id="CHEBI:57692"/>
    </cofactor>
</comment>
<keyword evidence="7 16" id="KW-0732">Signal</keyword>
<keyword evidence="13" id="KW-1015">Disulfide bond</keyword>
<comment type="subcellular location">
    <subcellularLocation>
        <location evidence="2">Endoplasmic reticulum membrane</location>
        <topology evidence="2">Peripheral membrane protein</topology>
        <orientation evidence="2">Lumenal side</orientation>
    </subcellularLocation>
</comment>
<evidence type="ECO:0000256" key="5">
    <source>
        <dbReference type="ARBA" id="ARBA00022448"/>
    </source>
</evidence>
<keyword evidence="18" id="KW-1185">Reference proteome</keyword>
<keyword evidence="8" id="KW-0256">Endoplasmic reticulum</keyword>
<evidence type="ECO:0000313" key="17">
    <source>
        <dbReference type="EMBL" id="KAL1412529.1"/>
    </source>
</evidence>
<comment type="subunit">
    <text evidence="4">May function both as a monomer and a homodimer.</text>
</comment>
<organism evidence="17 18">
    <name type="scientific">Vanrija albida</name>
    <dbReference type="NCBI Taxonomy" id="181172"/>
    <lineage>
        <taxon>Eukaryota</taxon>
        <taxon>Fungi</taxon>
        <taxon>Dikarya</taxon>
        <taxon>Basidiomycota</taxon>
        <taxon>Agaricomycotina</taxon>
        <taxon>Tremellomycetes</taxon>
        <taxon>Trichosporonales</taxon>
        <taxon>Trichosporonaceae</taxon>
        <taxon>Vanrija</taxon>
    </lineage>
</organism>
<comment type="caution">
    <text evidence="17">The sequence shown here is derived from an EMBL/GenBank/DDBJ whole genome shotgun (WGS) entry which is preliminary data.</text>
</comment>
<protein>
    <submittedName>
        <fullName evidence="17">Endoplasmic oxidoreductin-1</fullName>
    </submittedName>
</protein>
<keyword evidence="15" id="KW-0676">Redox-active center</keyword>
<dbReference type="PANTHER" id="PTHR12613:SF0">
    <property type="entry name" value="ERO1-LIKE PROTEIN"/>
    <property type="match status" value="1"/>
</dbReference>
<keyword evidence="14" id="KW-0325">Glycoprotein</keyword>
<dbReference type="SUPFAM" id="SSF110019">
    <property type="entry name" value="ERO1-like"/>
    <property type="match status" value="1"/>
</dbReference>
<evidence type="ECO:0000256" key="1">
    <source>
        <dbReference type="ARBA" id="ARBA00001974"/>
    </source>
</evidence>
<keyword evidence="11" id="KW-0560">Oxidoreductase</keyword>
<evidence type="ECO:0000256" key="3">
    <source>
        <dbReference type="ARBA" id="ARBA00008277"/>
    </source>
</evidence>
<gene>
    <name evidence="17" type="primary">ERO1</name>
    <name evidence="17" type="ORF">Q8F55_000275</name>
</gene>
<comment type="similarity">
    <text evidence="3">Belongs to the EROs family.</text>
</comment>
<reference evidence="17 18" key="1">
    <citation type="submission" date="2023-08" db="EMBL/GenBank/DDBJ databases">
        <title>Annotated Genome Sequence of Vanrija albida AlHP1.</title>
        <authorList>
            <person name="Herzog R."/>
        </authorList>
    </citation>
    <scope>NUCLEOTIDE SEQUENCE [LARGE SCALE GENOMIC DNA]</scope>
    <source>
        <strain evidence="17 18">AlHP1</strain>
    </source>
</reference>
<accession>A0ABR3QCT3</accession>
<dbReference type="RefSeq" id="XP_069212473.1">
    <property type="nucleotide sequence ID" value="XM_069348929.1"/>
</dbReference>
<evidence type="ECO:0000313" key="18">
    <source>
        <dbReference type="Proteomes" id="UP001565368"/>
    </source>
</evidence>
<evidence type="ECO:0000256" key="4">
    <source>
        <dbReference type="ARBA" id="ARBA00011802"/>
    </source>
</evidence>
<evidence type="ECO:0000256" key="11">
    <source>
        <dbReference type="ARBA" id="ARBA00023002"/>
    </source>
</evidence>
<feature type="chain" id="PRO_5045438945" evidence="16">
    <location>
        <begin position="20"/>
        <end position="540"/>
    </location>
</feature>
<evidence type="ECO:0000256" key="9">
    <source>
        <dbReference type="ARBA" id="ARBA00022827"/>
    </source>
</evidence>
<evidence type="ECO:0000256" key="10">
    <source>
        <dbReference type="ARBA" id="ARBA00022982"/>
    </source>
</evidence>
<dbReference type="InterPro" id="IPR007266">
    <property type="entry name" value="Ero1"/>
</dbReference>
<evidence type="ECO:0000256" key="7">
    <source>
        <dbReference type="ARBA" id="ARBA00022729"/>
    </source>
</evidence>
<dbReference type="InterPro" id="IPR037192">
    <property type="entry name" value="ERO1-like_sf"/>
</dbReference>
<keyword evidence="9" id="KW-0274">FAD</keyword>
<keyword evidence="12" id="KW-0472">Membrane</keyword>
<evidence type="ECO:0000256" key="12">
    <source>
        <dbReference type="ARBA" id="ARBA00023136"/>
    </source>
</evidence>
<keyword evidence="5" id="KW-0813">Transport</keyword>
<keyword evidence="6" id="KW-0285">Flavoprotein</keyword>
<proteinExistence type="inferred from homology"/>
<evidence type="ECO:0000256" key="8">
    <source>
        <dbReference type="ARBA" id="ARBA00022824"/>
    </source>
</evidence>
<dbReference type="PIRSF" id="PIRSF017205">
    <property type="entry name" value="ERO1"/>
    <property type="match status" value="1"/>
</dbReference>
<sequence>MVSFSGLVSSLPLLGGAVAGILDPSRPDSKVARNVLEGKAEGYCSPSGPIEHTSCAYETIEAVNTELFPKIHELVEHPFFRYYKVDLFRECPFWQENGFCMNRACSVEETEEDGPSSCYFRDDDFCFIEDDSTPDGQYIDLTLNPERFTGYAGDSSHAVWRAIYKENCFGLSEAGFASTAGRPAAKEQLASAVVGAGGFSTPNENGWGFSKLSEGWGTEMVKSASAETCEEKKLYYRVISGLHASISIHICADYLDTTTGEWKPNLQCFVNRLATHPERLSNVYFNAVLVLRAIARAAPYFRAYDVGVAPRTAISAKDSCSTTAGDKATRSLLDEVLSITERSDIASGFDEAAFFQGPDAPILKEQFKTHFRNVSRIMDCVGCDKCRLWGKLQVSGIGTALKILFALDSKQLDPKRNPDLLQRSEVVALFNTLHRISESLNSVEDFRQIYAATQLAEAEAARKRHAEDEEARRQAERSSLSYYLSPSAIFATILSVLEAIRRSCRGCVEFCVRSLQTGPVANVLKVIRDAIGVDGVKTEL</sequence>
<evidence type="ECO:0000256" key="13">
    <source>
        <dbReference type="ARBA" id="ARBA00023157"/>
    </source>
</evidence>
<dbReference type="PANTHER" id="PTHR12613">
    <property type="entry name" value="ERO1-RELATED"/>
    <property type="match status" value="1"/>
</dbReference>
<feature type="signal peptide" evidence="16">
    <location>
        <begin position="1"/>
        <end position="19"/>
    </location>
</feature>
<dbReference type="GeneID" id="95981318"/>
<dbReference type="Proteomes" id="UP001565368">
    <property type="component" value="Unassembled WGS sequence"/>
</dbReference>
<keyword evidence="10" id="KW-0249">Electron transport</keyword>
<evidence type="ECO:0000256" key="2">
    <source>
        <dbReference type="ARBA" id="ARBA00004367"/>
    </source>
</evidence>
<evidence type="ECO:0000256" key="6">
    <source>
        <dbReference type="ARBA" id="ARBA00022630"/>
    </source>
</evidence>
<evidence type="ECO:0000256" key="14">
    <source>
        <dbReference type="ARBA" id="ARBA00023180"/>
    </source>
</evidence>
<name>A0ABR3QCT3_9TREE</name>
<evidence type="ECO:0000256" key="15">
    <source>
        <dbReference type="ARBA" id="ARBA00023284"/>
    </source>
</evidence>
<evidence type="ECO:0000256" key="16">
    <source>
        <dbReference type="SAM" id="SignalP"/>
    </source>
</evidence>